<feature type="region of interest" description="Disordered" evidence="8">
    <location>
        <begin position="1"/>
        <end position="126"/>
    </location>
</feature>
<evidence type="ECO:0000256" key="8">
    <source>
        <dbReference type="SAM" id="MobiDB-lite"/>
    </source>
</evidence>
<keyword evidence="6" id="KW-0418">Kinase</keyword>
<evidence type="ECO:0000256" key="6">
    <source>
        <dbReference type="ARBA" id="ARBA00022777"/>
    </source>
</evidence>
<evidence type="ECO:0000256" key="5">
    <source>
        <dbReference type="ARBA" id="ARBA00022741"/>
    </source>
</evidence>
<dbReference type="Pfam" id="PF16575">
    <property type="entry name" value="CLP1_P"/>
    <property type="match status" value="1"/>
</dbReference>
<dbReference type="PANTHER" id="PTHR12755">
    <property type="entry name" value="CLEAVAGE/POLYADENYLATION FACTOR IA SUBUNIT CLP1P"/>
    <property type="match status" value="1"/>
</dbReference>
<dbReference type="GO" id="GO:0005634">
    <property type="term" value="C:nucleus"/>
    <property type="evidence" value="ECO:0007669"/>
    <property type="project" value="TreeGrafter"/>
</dbReference>
<keyword evidence="5" id="KW-0547">Nucleotide-binding</keyword>
<dbReference type="InterPro" id="IPR032319">
    <property type="entry name" value="CLP1_P"/>
</dbReference>
<evidence type="ECO:0000256" key="7">
    <source>
        <dbReference type="ARBA" id="ARBA00022840"/>
    </source>
</evidence>
<evidence type="ECO:0000256" key="3">
    <source>
        <dbReference type="ARBA" id="ARBA00019824"/>
    </source>
</evidence>
<dbReference type="Proteomes" id="UP000717328">
    <property type="component" value="Unassembled WGS sequence"/>
</dbReference>
<evidence type="ECO:0000313" key="10">
    <source>
        <dbReference type="EMBL" id="KAG5649462.1"/>
    </source>
</evidence>
<accession>A0A9P7GM43</accession>
<feature type="region of interest" description="Disordered" evidence="8">
    <location>
        <begin position="648"/>
        <end position="667"/>
    </location>
</feature>
<keyword evidence="11" id="KW-1185">Reference proteome</keyword>
<dbReference type="AlphaFoldDB" id="A0A9P7GM43"/>
<feature type="compositionally biased region" description="Acidic residues" evidence="8">
    <location>
        <begin position="73"/>
        <end position="98"/>
    </location>
</feature>
<reference evidence="10" key="1">
    <citation type="submission" date="2021-02" db="EMBL/GenBank/DDBJ databases">
        <authorList>
            <person name="Nieuwenhuis M."/>
            <person name="Van De Peppel L.J.J."/>
        </authorList>
    </citation>
    <scope>NUCLEOTIDE SEQUENCE</scope>
    <source>
        <strain evidence="10">D49</strain>
    </source>
</reference>
<dbReference type="PANTHER" id="PTHR12755:SF3">
    <property type="entry name" value="POLYNUCLEOTIDE 5'-HYDROXYL-KINASE NOL9"/>
    <property type="match status" value="1"/>
</dbReference>
<dbReference type="InterPro" id="IPR027417">
    <property type="entry name" value="P-loop_NTPase"/>
</dbReference>
<dbReference type="InterPro" id="IPR045116">
    <property type="entry name" value="Clp1/Grc3"/>
</dbReference>
<dbReference type="SUPFAM" id="SSF52540">
    <property type="entry name" value="P-loop containing nucleoside triphosphate hydrolases"/>
    <property type="match status" value="1"/>
</dbReference>
<evidence type="ECO:0000259" key="9">
    <source>
        <dbReference type="Pfam" id="PF16575"/>
    </source>
</evidence>
<evidence type="ECO:0000256" key="4">
    <source>
        <dbReference type="ARBA" id="ARBA00022679"/>
    </source>
</evidence>
<sequence>MLSAIAARKAAQAALRDATVPMDSQPGPTTSAPVLEAPTPKKPTSKRKSSTQTSKPPKRKKEKPKAPPRYFDEPDSFQDQDDVIVIDSDSDEVDEQEDFREQPPMKRRWSPSLPLNDSSDEGDMDADLDVSFSVLPTTAVPKVPTTTEVLSTFHPSPNQNTFFLDVAEVSALQLESNAPGTLIALHSEETICLLGTYTFTVLQGSINHSGVLLSPSRRCHRVFAPRSSPLPLIEGQDSARAIQNIRNLPQSIHPLIARPITLVLLQELHSGVEGLGRICRTFDGVFAPSRWQRSTVSDELQLSGVHLVCPCQESKSLLTVPQIQSQTRDIQPFELSPSWSRAIASSTTADLTQASVHLIKGPKNSGKSSFARTLVNNLLKKYHTVAYLDCDLGQSEFTPGGMVSLNLVSRPIFGPPFTHPTLPHAAHYIGAATPRATPALYLAAIQALLETYRLDIQVPADLPEEEDDEEEERIVDAIPLVINTMGWTKGLGADLTRSIQEMAAPSDVYELDATYAPPPPTHAAPGAPAHRQHLLQPIPPSVLATAYTAADYRALNMLSYFHAVFPPSAPSTSSSLSLFQDSQARTWQTTLPLRAVPPYAVSTAQALDAVILVGAGSEDVVPEEIGRVLNGAIVGLVECIPGTLDVGPKREQGPPYTQAAAPPPPTSSGCVGVALVRAVSPQETELHVITPLPHHLLTRSRVLVKGELELPVWGMLDFREVGEEQVPYLQWGKSEGLGGQRRRVRRNLMRKGQM</sequence>
<dbReference type="Gene3D" id="3.40.50.300">
    <property type="entry name" value="P-loop containing nucleotide triphosphate hydrolases"/>
    <property type="match status" value="1"/>
</dbReference>
<keyword evidence="4" id="KW-0808">Transferase</keyword>
<dbReference type="GO" id="GO:0051731">
    <property type="term" value="F:polynucleotide 5'-hydroxyl-kinase activity"/>
    <property type="evidence" value="ECO:0007669"/>
    <property type="project" value="InterPro"/>
</dbReference>
<dbReference type="EMBL" id="JABCKI010000983">
    <property type="protein sequence ID" value="KAG5649462.1"/>
    <property type="molecule type" value="Genomic_DNA"/>
</dbReference>
<comment type="caution">
    <text evidence="10">The sequence shown here is derived from an EMBL/GenBank/DDBJ whole genome shotgun (WGS) entry which is preliminary data.</text>
</comment>
<reference evidence="10" key="2">
    <citation type="submission" date="2021-10" db="EMBL/GenBank/DDBJ databases">
        <title>Phylogenomics reveals ancestral predisposition of the termite-cultivated fungus Termitomyces towards a domesticated lifestyle.</title>
        <authorList>
            <person name="Auxier B."/>
            <person name="Grum-Grzhimaylo A."/>
            <person name="Cardenas M.E."/>
            <person name="Lodge J.D."/>
            <person name="Laessoe T."/>
            <person name="Pedersen O."/>
            <person name="Smith M.E."/>
            <person name="Kuyper T.W."/>
            <person name="Franco-Molano E.A."/>
            <person name="Baroni T.J."/>
            <person name="Aanen D.K."/>
        </authorList>
    </citation>
    <scope>NUCLEOTIDE SEQUENCE</scope>
    <source>
        <strain evidence="10">D49</strain>
    </source>
</reference>
<name>A0A9P7GM43_9AGAR</name>
<evidence type="ECO:0000256" key="1">
    <source>
        <dbReference type="ARBA" id="ARBA00011003"/>
    </source>
</evidence>
<protein>
    <recommendedName>
        <fullName evidence="3">Polynucleotide 5'-hydroxyl-kinase GRC3</fullName>
    </recommendedName>
    <alternativeName>
        <fullName evidence="2">Polynucleotide 5'-hydroxyl-kinase grc3</fullName>
    </alternativeName>
</protein>
<feature type="domain" description="Clp1 P-loop" evidence="9">
    <location>
        <begin position="361"/>
        <end position="562"/>
    </location>
</feature>
<proteinExistence type="inferred from homology"/>
<keyword evidence="7" id="KW-0067">ATP-binding</keyword>
<comment type="similarity">
    <text evidence="1">Belongs to the Clp1 family. NOL9/GRC3 subfamily.</text>
</comment>
<feature type="compositionally biased region" description="Low complexity" evidence="8">
    <location>
        <begin position="1"/>
        <end position="18"/>
    </location>
</feature>
<gene>
    <name evidence="10" type="ORF">H0H81_003675</name>
</gene>
<organism evidence="10 11">
    <name type="scientific">Sphagnurus paluster</name>
    <dbReference type="NCBI Taxonomy" id="117069"/>
    <lineage>
        <taxon>Eukaryota</taxon>
        <taxon>Fungi</taxon>
        <taxon>Dikarya</taxon>
        <taxon>Basidiomycota</taxon>
        <taxon>Agaricomycotina</taxon>
        <taxon>Agaricomycetes</taxon>
        <taxon>Agaricomycetidae</taxon>
        <taxon>Agaricales</taxon>
        <taxon>Tricholomatineae</taxon>
        <taxon>Lyophyllaceae</taxon>
        <taxon>Sphagnurus</taxon>
    </lineage>
</organism>
<dbReference type="OrthoDB" id="2405412at2759"/>
<evidence type="ECO:0000256" key="2">
    <source>
        <dbReference type="ARBA" id="ARBA00018706"/>
    </source>
</evidence>
<dbReference type="GO" id="GO:0005524">
    <property type="term" value="F:ATP binding"/>
    <property type="evidence" value="ECO:0007669"/>
    <property type="project" value="UniProtKB-KW"/>
</dbReference>
<dbReference type="GO" id="GO:0000448">
    <property type="term" value="P:cleavage in ITS2 between 5.8S rRNA and LSU-rRNA of tricistronic rRNA transcript (SSU-rRNA, 5.8S rRNA, LSU-rRNA)"/>
    <property type="evidence" value="ECO:0007669"/>
    <property type="project" value="TreeGrafter"/>
</dbReference>
<evidence type="ECO:0000313" key="11">
    <source>
        <dbReference type="Proteomes" id="UP000717328"/>
    </source>
</evidence>